<reference evidence="4 5" key="1">
    <citation type="journal article" date="2014" name="PLoS Genet.">
        <title>Phylogenetically driven sequencing of extremely halophilic archaea reveals strategies for static and dynamic osmo-response.</title>
        <authorList>
            <person name="Becker E.A."/>
            <person name="Seitzer P.M."/>
            <person name="Tritt A."/>
            <person name="Larsen D."/>
            <person name="Krusor M."/>
            <person name="Yao A.I."/>
            <person name="Wu D."/>
            <person name="Madern D."/>
            <person name="Eisen J.A."/>
            <person name="Darling A.E."/>
            <person name="Facciotti M.T."/>
        </authorList>
    </citation>
    <scope>NUCLEOTIDE SEQUENCE [LARGE SCALE GENOMIC DNA]</scope>
    <source>
        <strain evidence="4 5">2-9-1</strain>
    </source>
</reference>
<dbReference type="RefSeq" id="WP_006881868.1">
    <property type="nucleotide sequence ID" value="NZ_AOIU01000004.1"/>
</dbReference>
<dbReference type="EMBL" id="AOIU01000004">
    <property type="protein sequence ID" value="ELZ30283.1"/>
    <property type="molecule type" value="Genomic_DNA"/>
</dbReference>
<accession>M0D5Z6</accession>
<dbReference type="GO" id="GO:0019693">
    <property type="term" value="P:ribose phosphate metabolic process"/>
    <property type="evidence" value="ECO:0007669"/>
    <property type="project" value="TreeGrafter"/>
</dbReference>
<dbReference type="Gene3D" id="3.90.79.10">
    <property type="entry name" value="Nucleoside Triphosphate Pyrophosphohydrolase"/>
    <property type="match status" value="1"/>
</dbReference>
<evidence type="ECO:0000256" key="1">
    <source>
        <dbReference type="ARBA" id="ARBA00001946"/>
    </source>
</evidence>
<sequence>MTDDLAWETIDSRTSYSCEGFDILTDTVRFPSGEEAEFDYLTEGESVVVLPFTPDGDVVAIEQWRQPVGRVNLALPAGGIEAEDADPAECVARELEEETGYLPGEVEHLTTVEPANGFSDAVFHYFVARDCEQRSEQDLDYNEDIRVETTTFDALVDAAREDELRDGRSMLGVLYFALFGEE</sequence>
<dbReference type="Proteomes" id="UP000011626">
    <property type="component" value="Unassembled WGS sequence"/>
</dbReference>
<dbReference type="STRING" id="797114.C475_01072"/>
<keyword evidence="2 4" id="KW-0378">Hydrolase</keyword>
<dbReference type="CDD" id="cd03424">
    <property type="entry name" value="NUDIX_ADPRase_Nudt5_UGPPase_Nudt14"/>
    <property type="match status" value="1"/>
</dbReference>
<dbReference type="InterPro" id="IPR015797">
    <property type="entry name" value="NUDIX_hydrolase-like_dom_sf"/>
</dbReference>
<name>M0D5Z6_9EURY</name>
<dbReference type="GO" id="GO:0016787">
    <property type="term" value="F:hydrolase activity"/>
    <property type="evidence" value="ECO:0007669"/>
    <property type="project" value="UniProtKB-KW"/>
</dbReference>
<feature type="domain" description="Nudix hydrolase" evidence="3">
    <location>
        <begin position="42"/>
        <end position="175"/>
    </location>
</feature>
<dbReference type="GO" id="GO:0006753">
    <property type="term" value="P:nucleoside phosphate metabolic process"/>
    <property type="evidence" value="ECO:0007669"/>
    <property type="project" value="TreeGrafter"/>
</dbReference>
<evidence type="ECO:0000313" key="5">
    <source>
        <dbReference type="Proteomes" id="UP000011626"/>
    </source>
</evidence>
<dbReference type="OrthoDB" id="104705at2157"/>
<dbReference type="Pfam" id="PF00293">
    <property type="entry name" value="NUDIX"/>
    <property type="match status" value="1"/>
</dbReference>
<dbReference type="PANTHER" id="PTHR11839:SF18">
    <property type="entry name" value="NUDIX HYDROLASE DOMAIN-CONTAINING PROTEIN"/>
    <property type="match status" value="1"/>
</dbReference>
<dbReference type="InterPro" id="IPR000086">
    <property type="entry name" value="NUDIX_hydrolase_dom"/>
</dbReference>
<dbReference type="AlphaFoldDB" id="M0D5Z6"/>
<organism evidence="4 5">
    <name type="scientific">Halosimplex carlsbadense 2-9-1</name>
    <dbReference type="NCBI Taxonomy" id="797114"/>
    <lineage>
        <taxon>Archaea</taxon>
        <taxon>Methanobacteriati</taxon>
        <taxon>Methanobacteriota</taxon>
        <taxon>Stenosarchaea group</taxon>
        <taxon>Halobacteria</taxon>
        <taxon>Halobacteriales</taxon>
        <taxon>Haloarculaceae</taxon>
        <taxon>Halosimplex</taxon>
    </lineage>
</organism>
<evidence type="ECO:0000256" key="2">
    <source>
        <dbReference type="ARBA" id="ARBA00022801"/>
    </source>
</evidence>
<comment type="cofactor">
    <cofactor evidence="1">
        <name>Mg(2+)</name>
        <dbReference type="ChEBI" id="CHEBI:18420"/>
    </cofactor>
</comment>
<dbReference type="eggNOG" id="arCOG01073">
    <property type="taxonomic scope" value="Archaea"/>
</dbReference>
<dbReference type="PROSITE" id="PS51462">
    <property type="entry name" value="NUDIX"/>
    <property type="match status" value="1"/>
</dbReference>
<gene>
    <name evidence="4" type="ORF">C475_01072</name>
</gene>
<keyword evidence="5" id="KW-1185">Reference proteome</keyword>
<comment type="caution">
    <text evidence="4">The sequence shown here is derived from an EMBL/GenBank/DDBJ whole genome shotgun (WGS) entry which is preliminary data.</text>
</comment>
<dbReference type="PANTHER" id="PTHR11839">
    <property type="entry name" value="UDP/ADP-SUGAR PYROPHOSPHATASE"/>
    <property type="match status" value="1"/>
</dbReference>
<evidence type="ECO:0000259" key="3">
    <source>
        <dbReference type="PROSITE" id="PS51462"/>
    </source>
</evidence>
<evidence type="ECO:0000313" key="4">
    <source>
        <dbReference type="EMBL" id="ELZ30283.1"/>
    </source>
</evidence>
<protein>
    <submittedName>
        <fullName evidence="4">NUDIX hydrolase</fullName>
    </submittedName>
</protein>
<proteinExistence type="predicted"/>
<dbReference type="SUPFAM" id="SSF55811">
    <property type="entry name" value="Nudix"/>
    <property type="match status" value="1"/>
</dbReference>